<protein>
    <submittedName>
        <fullName evidence="1">Uncharacterized protein</fullName>
    </submittedName>
</protein>
<accession>A0A7J0DRU5</accession>
<name>A0A7J0DRU5_9ERIC</name>
<dbReference type="EMBL" id="BJWL01000346">
    <property type="protein sequence ID" value="GFS40277.1"/>
    <property type="molecule type" value="Genomic_DNA"/>
</dbReference>
<proteinExistence type="predicted"/>
<reference evidence="2" key="1">
    <citation type="submission" date="2019-07" db="EMBL/GenBank/DDBJ databases">
        <title>De Novo Assembly of kiwifruit Actinidia rufa.</title>
        <authorList>
            <person name="Sugita-Konishi S."/>
            <person name="Sato K."/>
            <person name="Mori E."/>
            <person name="Abe Y."/>
            <person name="Kisaki G."/>
            <person name="Hamano K."/>
            <person name="Suezawa K."/>
            <person name="Otani M."/>
            <person name="Fukuda T."/>
            <person name="Manabe T."/>
            <person name="Gomi K."/>
            <person name="Tabuchi M."/>
            <person name="Akimitsu K."/>
            <person name="Kataoka I."/>
        </authorList>
    </citation>
    <scope>NUCLEOTIDE SEQUENCE [LARGE SCALE GENOMIC DNA]</scope>
    <source>
        <strain evidence="2">cv. Fuchu</strain>
    </source>
</reference>
<evidence type="ECO:0000313" key="2">
    <source>
        <dbReference type="Proteomes" id="UP000585474"/>
    </source>
</evidence>
<sequence>MGITSWHKSHTRSVRLGRICTQTDHESHPWLKFWRKIKRENQKQRQSSSSSAVPSYDSKTYLQNFDEGSGRAEPENIYQSFSARFADPSKSF</sequence>
<keyword evidence="2" id="KW-1185">Reference proteome</keyword>
<gene>
    <name evidence="1" type="ORF">Acr_00g0067520</name>
</gene>
<dbReference type="Proteomes" id="UP000585474">
    <property type="component" value="Unassembled WGS sequence"/>
</dbReference>
<comment type="caution">
    <text evidence="1">The sequence shown here is derived from an EMBL/GenBank/DDBJ whole genome shotgun (WGS) entry which is preliminary data.</text>
</comment>
<organism evidence="1 2">
    <name type="scientific">Actinidia rufa</name>
    <dbReference type="NCBI Taxonomy" id="165716"/>
    <lineage>
        <taxon>Eukaryota</taxon>
        <taxon>Viridiplantae</taxon>
        <taxon>Streptophyta</taxon>
        <taxon>Embryophyta</taxon>
        <taxon>Tracheophyta</taxon>
        <taxon>Spermatophyta</taxon>
        <taxon>Magnoliopsida</taxon>
        <taxon>eudicotyledons</taxon>
        <taxon>Gunneridae</taxon>
        <taxon>Pentapetalae</taxon>
        <taxon>asterids</taxon>
        <taxon>Ericales</taxon>
        <taxon>Actinidiaceae</taxon>
        <taxon>Actinidia</taxon>
    </lineage>
</organism>
<evidence type="ECO:0000313" key="1">
    <source>
        <dbReference type="EMBL" id="GFS40277.1"/>
    </source>
</evidence>
<dbReference type="OrthoDB" id="1088261at2759"/>
<dbReference type="AlphaFoldDB" id="A0A7J0DRU5"/>
<dbReference type="PANTHER" id="PTHR33168">
    <property type="entry name" value="STRESS INDUCED PROTEIN-RELATED"/>
    <property type="match status" value="1"/>
</dbReference>